<dbReference type="STRING" id="322095.HMPREF3185_01126"/>
<sequence length="40" mass="4208">MALCEGSQGVCLLTACCFRGLLRLSQGLCVRLTLSAVAHL</sequence>
<proteinExistence type="predicted"/>
<comment type="caution">
    <text evidence="1">The sequence shown here is derived from an EMBL/GenBank/DDBJ whole genome shotgun (WGS) entry which is preliminary data.</text>
</comment>
<keyword evidence="2" id="KW-1185">Reference proteome</keyword>
<dbReference type="Proteomes" id="UP000070224">
    <property type="component" value="Unassembled WGS sequence"/>
</dbReference>
<protein>
    <submittedName>
        <fullName evidence="1">Uncharacterized protein</fullName>
    </submittedName>
</protein>
<reference evidence="2" key="1">
    <citation type="submission" date="2016-01" db="EMBL/GenBank/DDBJ databases">
        <authorList>
            <person name="Mitreva M."/>
            <person name="Pepin K.H."/>
            <person name="Mihindukulasuriya K.A."/>
            <person name="Fulton R."/>
            <person name="Fronick C."/>
            <person name="O'Laughlin M."/>
            <person name="Miner T."/>
            <person name="Herter B."/>
            <person name="Rosa B.A."/>
            <person name="Cordes M."/>
            <person name="Tomlinson C."/>
            <person name="Wollam A."/>
            <person name="Palsikar V.B."/>
            <person name="Mardis E.R."/>
            <person name="Wilson R.K."/>
        </authorList>
    </citation>
    <scope>NUCLEOTIDE SEQUENCE [LARGE SCALE GENOMIC DNA]</scope>
    <source>
        <strain evidence="2">KA00683</strain>
    </source>
</reference>
<evidence type="ECO:0000313" key="1">
    <source>
        <dbReference type="EMBL" id="KXB76189.1"/>
    </source>
</evidence>
<evidence type="ECO:0000313" key="2">
    <source>
        <dbReference type="Proteomes" id="UP000070224"/>
    </source>
</evidence>
<dbReference type="EMBL" id="LSDK01000076">
    <property type="protein sequence ID" value="KXB76189.1"/>
    <property type="molecule type" value="Genomic_DNA"/>
</dbReference>
<gene>
    <name evidence="1" type="ORF">HMPREF3185_01126</name>
</gene>
<accession>A0A134B8B8</accession>
<dbReference type="PATRIC" id="fig|322095.3.peg.1110"/>
<name>A0A134B8B8_9PORP</name>
<dbReference type="AlphaFoldDB" id="A0A134B8B8"/>
<organism evidence="1 2">
    <name type="scientific">Porphyromonas somerae</name>
    <dbReference type="NCBI Taxonomy" id="322095"/>
    <lineage>
        <taxon>Bacteria</taxon>
        <taxon>Pseudomonadati</taxon>
        <taxon>Bacteroidota</taxon>
        <taxon>Bacteroidia</taxon>
        <taxon>Bacteroidales</taxon>
        <taxon>Porphyromonadaceae</taxon>
        <taxon>Porphyromonas</taxon>
    </lineage>
</organism>